<reference evidence="1 2" key="2">
    <citation type="submission" date="2016-06" db="EMBL/GenBank/DDBJ databases">
        <title>Pedobacter psychrophilus sp. nov., isolated from Antarctic fragmentary rock.</title>
        <authorList>
            <person name="Svec P."/>
        </authorList>
    </citation>
    <scope>NUCLEOTIDE SEQUENCE [LARGE SCALE GENOMIC DNA]</scope>
    <source>
        <strain evidence="1 2">CCM 8644</strain>
    </source>
</reference>
<evidence type="ECO:0000313" key="1">
    <source>
        <dbReference type="EMBL" id="OAQ42420.1"/>
    </source>
</evidence>
<evidence type="ECO:0008006" key="3">
    <source>
        <dbReference type="Google" id="ProtNLM"/>
    </source>
</evidence>
<sequence length="426" mass="49627">MPSSEAILHFIWKYKMFNPLGLRTTDGETLQILATGIHNLDAGPDFHQSKIKIGETIWAGNVEIHLKSSDWLKHHHNIDRAYDNVILHVVWENDIDIKRTDETVIPVLELKNIIDKRIIENYDQLRQNNYWIPCENQLPNVDSFIKQQTLDRMMMERLEDKANIINEIYQLNKGNWEDTFYITLAKSFGFKVNNLPFEILAKQLPQNILAKHKNNPLQIEALIFGISGLLDRKFEDVYPNQLKTEFEFLKNKYQLISLDASLWKFSKTRPDNFPTIRLSQFAALVIKSFHLFSKIIEIKNQSDYVKLFEDLVINNYWEKHFMFDKEVEEKSVNLGKSSIQIILINAIAPLLFFYGKQIGNKQFIDSSLEILENVKAESNIITKGFKERGLFVQNSFDSQAVIHLKKNYCDQKKCLNCGIGLKILSA</sequence>
<dbReference type="EMBL" id="LWHJ01000011">
    <property type="protein sequence ID" value="OAQ42420.1"/>
    <property type="molecule type" value="Genomic_DNA"/>
</dbReference>
<reference evidence="1 2" key="1">
    <citation type="submission" date="2016-04" db="EMBL/GenBank/DDBJ databases">
        <authorList>
            <person name="Evans L.H."/>
            <person name="Alamgir A."/>
            <person name="Owens N."/>
            <person name="Weber N.D."/>
            <person name="Virtaneva K."/>
            <person name="Barbian K."/>
            <person name="Babar A."/>
            <person name="Rosenke K."/>
        </authorList>
    </citation>
    <scope>NUCLEOTIDE SEQUENCE [LARGE SCALE GENOMIC DNA]</scope>
    <source>
        <strain evidence="1 2">CCM 8644</strain>
    </source>
</reference>
<dbReference type="AlphaFoldDB" id="A0A179DNW0"/>
<evidence type="ECO:0000313" key="2">
    <source>
        <dbReference type="Proteomes" id="UP000078459"/>
    </source>
</evidence>
<dbReference type="STRING" id="1826909.A5893_03960"/>
<comment type="caution">
    <text evidence="1">The sequence shown here is derived from an EMBL/GenBank/DDBJ whole genome shotgun (WGS) entry which is preliminary data.</text>
</comment>
<name>A0A179DNW0_9SPHI</name>
<protein>
    <recommendedName>
        <fullName evidence="3">DUF2851 domain-containing protein</fullName>
    </recommendedName>
</protein>
<organism evidence="1 2">
    <name type="scientific">Pedobacter psychrophilus</name>
    <dbReference type="NCBI Taxonomy" id="1826909"/>
    <lineage>
        <taxon>Bacteria</taxon>
        <taxon>Pseudomonadati</taxon>
        <taxon>Bacteroidota</taxon>
        <taxon>Sphingobacteriia</taxon>
        <taxon>Sphingobacteriales</taxon>
        <taxon>Sphingobacteriaceae</taxon>
        <taxon>Pedobacter</taxon>
    </lineage>
</organism>
<keyword evidence="2" id="KW-1185">Reference proteome</keyword>
<dbReference type="Pfam" id="PF11013">
    <property type="entry name" value="DUF2851"/>
    <property type="match status" value="1"/>
</dbReference>
<proteinExistence type="predicted"/>
<dbReference type="OrthoDB" id="1005072at2"/>
<dbReference type="InterPro" id="IPR021272">
    <property type="entry name" value="DUF2851"/>
</dbReference>
<accession>A0A179DNW0</accession>
<gene>
    <name evidence="1" type="ORF">A5893_03960</name>
</gene>
<dbReference type="Proteomes" id="UP000078459">
    <property type="component" value="Unassembled WGS sequence"/>
</dbReference>